<dbReference type="AlphaFoldDB" id="A0A1M7PJE0"/>
<keyword evidence="2" id="KW-0732">Signal</keyword>
<reference evidence="3 4" key="1">
    <citation type="submission" date="2016-11" db="EMBL/GenBank/DDBJ databases">
        <authorList>
            <person name="Jaros S."/>
            <person name="Januszkiewicz K."/>
            <person name="Wedrychowicz H."/>
        </authorList>
    </citation>
    <scope>NUCLEOTIDE SEQUENCE [LARGE SCALE GENOMIC DNA]</scope>
    <source>
        <strain evidence="3 4">CGMCC 1.10681</strain>
    </source>
</reference>
<evidence type="ECO:0000256" key="2">
    <source>
        <dbReference type="SAM" id="SignalP"/>
    </source>
</evidence>
<sequence>MRKIITFVISVAISLGVLTACGMDNENNMNEDPNNMNYEPNRSDQNNNSDN</sequence>
<feature type="signal peptide" evidence="2">
    <location>
        <begin position="1"/>
        <end position="22"/>
    </location>
</feature>
<dbReference type="Proteomes" id="UP000184184">
    <property type="component" value="Unassembled WGS sequence"/>
</dbReference>
<evidence type="ECO:0000313" key="3">
    <source>
        <dbReference type="EMBL" id="SHN17305.1"/>
    </source>
</evidence>
<dbReference type="RefSeq" id="WP_170862683.1">
    <property type="nucleotide sequence ID" value="NZ_FRCZ01000004.1"/>
</dbReference>
<protein>
    <recommendedName>
        <fullName evidence="5">Lipoprotein</fullName>
    </recommendedName>
</protein>
<name>A0A1M7PJE0_9BACI</name>
<feature type="compositionally biased region" description="Low complexity" evidence="1">
    <location>
        <begin position="25"/>
        <end position="40"/>
    </location>
</feature>
<feature type="chain" id="PRO_5013269234" description="Lipoprotein" evidence="2">
    <location>
        <begin position="23"/>
        <end position="51"/>
    </location>
</feature>
<evidence type="ECO:0000256" key="1">
    <source>
        <dbReference type="SAM" id="MobiDB-lite"/>
    </source>
</evidence>
<evidence type="ECO:0000313" key="4">
    <source>
        <dbReference type="Proteomes" id="UP000184184"/>
    </source>
</evidence>
<feature type="region of interest" description="Disordered" evidence="1">
    <location>
        <begin position="25"/>
        <end position="51"/>
    </location>
</feature>
<accession>A0A1M7PJE0</accession>
<gene>
    <name evidence="3" type="ORF">SAMN05216179_2265</name>
</gene>
<organism evidence="3 4">
    <name type="scientific">Gracilibacillus kekensis</name>
    <dbReference type="NCBI Taxonomy" id="1027249"/>
    <lineage>
        <taxon>Bacteria</taxon>
        <taxon>Bacillati</taxon>
        <taxon>Bacillota</taxon>
        <taxon>Bacilli</taxon>
        <taxon>Bacillales</taxon>
        <taxon>Bacillaceae</taxon>
        <taxon>Gracilibacillus</taxon>
    </lineage>
</organism>
<dbReference type="EMBL" id="FRCZ01000004">
    <property type="protein sequence ID" value="SHN17305.1"/>
    <property type="molecule type" value="Genomic_DNA"/>
</dbReference>
<evidence type="ECO:0008006" key="5">
    <source>
        <dbReference type="Google" id="ProtNLM"/>
    </source>
</evidence>
<dbReference type="PROSITE" id="PS51257">
    <property type="entry name" value="PROKAR_LIPOPROTEIN"/>
    <property type="match status" value="1"/>
</dbReference>
<proteinExistence type="predicted"/>
<keyword evidence="4" id="KW-1185">Reference proteome</keyword>